<evidence type="ECO:0000313" key="2">
    <source>
        <dbReference type="Proteomes" id="UP000230607"/>
    </source>
</evidence>
<proteinExistence type="predicted"/>
<organism evidence="1 2">
    <name type="scientific">Candidatus Nitrosotalea okcheonensis</name>
    <dbReference type="NCBI Taxonomy" id="1903276"/>
    <lineage>
        <taxon>Archaea</taxon>
        <taxon>Nitrososphaerota</taxon>
        <taxon>Nitrososphaeria</taxon>
        <taxon>Nitrosotaleales</taxon>
        <taxon>Nitrosotaleaceae</taxon>
        <taxon>Nitrosotalea</taxon>
    </lineage>
</organism>
<keyword evidence="2" id="KW-1185">Reference proteome</keyword>
<sequence>MEKRIVFASILVAVIAAISLNSAIADTAIPQWIKNTAKYWVNGDVGDADFLNAIQYLVQKGIIQVNIPVKEVSATNGAPSDNDRVTSFVVRFVNIANAPRDLPTMITINTFQRIYEFGQTSSGYSNVGTQTTVKTNPQFQLYDLPSKDKSQFYELLNSALSTGQNVQNNAQTTFDVLIDLYTGDGTLLHTLEYDKCTVVTFFVNTNADKNDYRMSPTSQDAEDREATNFNCQGYHLDLPNKTTNP</sequence>
<dbReference type="AlphaFoldDB" id="A0A2H1FC54"/>
<dbReference type="OrthoDB" id="11678at2157"/>
<gene>
    <name evidence="1" type="ORF">NCS_10157</name>
</gene>
<dbReference type="RefSeq" id="WP_157926511.1">
    <property type="nucleotide sequence ID" value="NZ_LT841358.1"/>
</dbReference>
<reference evidence="2" key="1">
    <citation type="submission" date="2017-03" db="EMBL/GenBank/DDBJ databases">
        <authorList>
            <person name="Herbold C."/>
        </authorList>
    </citation>
    <scope>NUCLEOTIDE SEQUENCE [LARGE SCALE GENOMIC DNA]</scope>
</reference>
<dbReference type="Proteomes" id="UP000230607">
    <property type="component" value="Chromosome 1"/>
</dbReference>
<accession>A0A2H1FC54</accession>
<name>A0A2H1FC54_9ARCH</name>
<protein>
    <submittedName>
        <fullName evidence="1">Putative Glucose dehydrogenase PQQ-dependent</fullName>
    </submittedName>
</protein>
<dbReference type="EMBL" id="LT841358">
    <property type="protein sequence ID" value="SMH70350.1"/>
    <property type="molecule type" value="Genomic_DNA"/>
</dbReference>
<evidence type="ECO:0000313" key="1">
    <source>
        <dbReference type="EMBL" id="SMH70350.1"/>
    </source>
</evidence>